<dbReference type="GO" id="GO:0008146">
    <property type="term" value="F:sulfotransferase activity"/>
    <property type="evidence" value="ECO:0007669"/>
    <property type="project" value="InterPro"/>
</dbReference>
<keyword evidence="13" id="KW-1185">Reference proteome</keyword>
<evidence type="ECO:0000256" key="7">
    <source>
        <dbReference type="ARBA" id="ARBA00023034"/>
    </source>
</evidence>
<evidence type="ECO:0000256" key="3">
    <source>
        <dbReference type="ARBA" id="ARBA00022679"/>
    </source>
</evidence>
<keyword evidence="6" id="KW-1133">Transmembrane helix</keyword>
<keyword evidence="3 11" id="KW-0808">Transferase</keyword>
<comment type="subcellular location">
    <subcellularLocation>
        <location evidence="1 11">Golgi apparatus membrane</location>
        <topology evidence="1 11">Single-pass type II membrane protein</topology>
    </subcellularLocation>
</comment>
<dbReference type="EC" id="2.8.2.-" evidence="11"/>
<evidence type="ECO:0000256" key="4">
    <source>
        <dbReference type="ARBA" id="ARBA00022692"/>
    </source>
</evidence>
<keyword evidence="9 11" id="KW-0325">Glycoprotein</keyword>
<accession>A0A9D3NYZ9</accession>
<evidence type="ECO:0000313" key="13">
    <source>
        <dbReference type="Proteomes" id="UP000824219"/>
    </source>
</evidence>
<dbReference type="OrthoDB" id="2019940at2759"/>
<dbReference type="GO" id="GO:0030166">
    <property type="term" value="P:proteoglycan biosynthetic process"/>
    <property type="evidence" value="ECO:0007669"/>
    <property type="project" value="TreeGrafter"/>
</dbReference>
<reference evidence="12 13" key="1">
    <citation type="submission" date="2021-06" db="EMBL/GenBank/DDBJ databases">
        <title>Chromosome-level genome assembly of the red-tail catfish (Hemibagrus wyckioides).</title>
        <authorList>
            <person name="Shao F."/>
        </authorList>
    </citation>
    <scope>NUCLEOTIDE SEQUENCE [LARGE SCALE GENOMIC DNA]</scope>
    <source>
        <strain evidence="12">EC202008001</strain>
        <tissue evidence="12">Blood</tissue>
    </source>
</reference>
<dbReference type="PANTHER" id="PTHR12137:SF4">
    <property type="entry name" value="CARBOHYDRATE SULFOTRANSFERASE 12"/>
    <property type="match status" value="1"/>
</dbReference>
<keyword evidence="8" id="KW-0472">Membrane</keyword>
<evidence type="ECO:0000256" key="6">
    <source>
        <dbReference type="ARBA" id="ARBA00022989"/>
    </source>
</evidence>
<dbReference type="PANTHER" id="PTHR12137">
    <property type="entry name" value="CARBOHYDRATE SULFOTRANSFERASE"/>
    <property type="match status" value="1"/>
</dbReference>
<dbReference type="GO" id="GO:0000139">
    <property type="term" value="C:Golgi membrane"/>
    <property type="evidence" value="ECO:0007669"/>
    <property type="project" value="UniProtKB-SubCell"/>
</dbReference>
<organism evidence="12 13">
    <name type="scientific">Hemibagrus wyckioides</name>
    <dbReference type="NCBI Taxonomy" id="337641"/>
    <lineage>
        <taxon>Eukaryota</taxon>
        <taxon>Metazoa</taxon>
        <taxon>Chordata</taxon>
        <taxon>Craniata</taxon>
        <taxon>Vertebrata</taxon>
        <taxon>Euteleostomi</taxon>
        <taxon>Actinopterygii</taxon>
        <taxon>Neopterygii</taxon>
        <taxon>Teleostei</taxon>
        <taxon>Ostariophysi</taxon>
        <taxon>Siluriformes</taxon>
        <taxon>Bagridae</taxon>
        <taxon>Hemibagrus</taxon>
    </lineage>
</organism>
<dbReference type="InterPro" id="IPR018011">
    <property type="entry name" value="Carb_sulfotrans_8-10"/>
</dbReference>
<proteinExistence type="inferred from homology"/>
<dbReference type="InterPro" id="IPR005331">
    <property type="entry name" value="Sulfotransferase"/>
</dbReference>
<keyword evidence="5 11" id="KW-0735">Signal-anchor</keyword>
<keyword evidence="4" id="KW-0812">Transmembrane</keyword>
<name>A0A9D3NYZ9_9TELE</name>
<dbReference type="EMBL" id="JAHKSW010000006">
    <property type="protein sequence ID" value="KAG7331706.1"/>
    <property type="molecule type" value="Genomic_DNA"/>
</dbReference>
<comment type="caution">
    <text evidence="12">The sequence shown here is derived from an EMBL/GenBank/DDBJ whole genome shotgun (WGS) entry which is preliminary data.</text>
</comment>
<evidence type="ECO:0000256" key="9">
    <source>
        <dbReference type="ARBA" id="ARBA00023180"/>
    </source>
</evidence>
<keyword evidence="7 11" id="KW-0333">Golgi apparatus</keyword>
<dbReference type="Proteomes" id="UP000824219">
    <property type="component" value="Linkage Group LG06"/>
</dbReference>
<sequence length="572" mass="66726">MLIYKQCIDNSNSDISGKWATFDDIPHRELHNLLVDDRHGIIYCYVPKVACTAWKRIMIFLSESLKMYGVPYRNLLDVPIEEVHGSSLQQLNAYPKAVMKQKIETYQKFLFVRDPFVRLISAYKDKIQRPNQIFYEIAGMYILEKFGHVPNPPASVEQAHAQGIVPSFYNFIQYILSLPAGNYTEFDEHWRQTVHLCHPCAIDYDFIGKMETIDEDAAHLLRILRVDNIVKLKPMTRSKTEQTPPVSHTCSVSPINITTEDVRREASHLSPWTNPETESEARLDTFEDRRCEGKIHRSPVPLELKLRQHTRKMLLYKQCIDNSNSDISGKWATFDDIPHRELHNLLVDDRHGIIYCYVPKVACTAWKRIMIFLSESLKMYGVPYRNLLDVPIEEVHGSSLQQLNAYPKAVMKQKIETYQKFLFVRDPFVRLISAYKDKIQRPNQIFYEIAGMYILKKFGHVPNPPASVEQVHAQGIVPSFYNFIQYILSLPAGNYTEFDEHWRQTVHLCHPCAIDYDFIGKMETIDEDAAHLLRILRVDNIVELKPMTRSKTEQSEIKTWFSNITIEWRKTL</sequence>
<evidence type="ECO:0000256" key="10">
    <source>
        <dbReference type="ARBA" id="ARBA00023277"/>
    </source>
</evidence>
<gene>
    <name evidence="12" type="ORF">KOW79_005675</name>
</gene>
<dbReference type="Pfam" id="PF03567">
    <property type="entry name" value="Sulfotransfer_2"/>
    <property type="match status" value="2"/>
</dbReference>
<dbReference type="AlphaFoldDB" id="A0A9D3NYZ9"/>
<evidence type="ECO:0000256" key="11">
    <source>
        <dbReference type="RuleBase" id="RU364020"/>
    </source>
</evidence>
<evidence type="ECO:0000256" key="1">
    <source>
        <dbReference type="ARBA" id="ARBA00004323"/>
    </source>
</evidence>
<keyword evidence="10 11" id="KW-0119">Carbohydrate metabolism</keyword>
<evidence type="ECO:0000256" key="5">
    <source>
        <dbReference type="ARBA" id="ARBA00022968"/>
    </source>
</evidence>
<dbReference type="GO" id="GO:0016051">
    <property type="term" value="P:carbohydrate biosynthetic process"/>
    <property type="evidence" value="ECO:0007669"/>
    <property type="project" value="InterPro"/>
</dbReference>
<evidence type="ECO:0000313" key="12">
    <source>
        <dbReference type="EMBL" id="KAG7331706.1"/>
    </source>
</evidence>
<evidence type="ECO:0000256" key="2">
    <source>
        <dbReference type="ARBA" id="ARBA00006339"/>
    </source>
</evidence>
<evidence type="ECO:0000256" key="8">
    <source>
        <dbReference type="ARBA" id="ARBA00023136"/>
    </source>
</evidence>
<comment type="similarity">
    <text evidence="2 11">Belongs to the sulfotransferase 2 family.</text>
</comment>
<protein>
    <recommendedName>
        <fullName evidence="11">Carbohydrate sulfotransferase</fullName>
        <ecNumber evidence="11">2.8.2.-</ecNumber>
    </recommendedName>
</protein>